<gene>
    <name evidence="2" type="ORF">I540_3121</name>
</gene>
<organism evidence="2 3">
    <name type="scientific">Mycobacteroides abscessus subsp. bolletii 1513</name>
    <dbReference type="NCBI Taxonomy" id="1299321"/>
    <lineage>
        <taxon>Bacteria</taxon>
        <taxon>Bacillati</taxon>
        <taxon>Actinomycetota</taxon>
        <taxon>Actinomycetes</taxon>
        <taxon>Mycobacteriales</taxon>
        <taxon>Mycobacteriaceae</taxon>
        <taxon>Mycobacteroides</taxon>
        <taxon>Mycobacteroides abscessus</taxon>
    </lineage>
</organism>
<dbReference type="Proteomes" id="UP000023351">
    <property type="component" value="Unassembled WGS sequence"/>
</dbReference>
<dbReference type="AlphaFoldDB" id="X8DW50"/>
<dbReference type="PATRIC" id="fig|1299321.3.peg.3034"/>
<dbReference type="EMBL" id="JAOJ01000002">
    <property type="protein sequence ID" value="EUA72221.1"/>
    <property type="molecule type" value="Genomic_DNA"/>
</dbReference>
<feature type="compositionally biased region" description="Basic and acidic residues" evidence="1">
    <location>
        <begin position="93"/>
        <end position="103"/>
    </location>
</feature>
<evidence type="ECO:0000313" key="2">
    <source>
        <dbReference type="EMBL" id="EUA72221.1"/>
    </source>
</evidence>
<protein>
    <submittedName>
        <fullName evidence="2">Uncharacterized protein</fullName>
    </submittedName>
</protein>
<accession>X8DW50</accession>
<evidence type="ECO:0000313" key="3">
    <source>
        <dbReference type="Proteomes" id="UP000023351"/>
    </source>
</evidence>
<comment type="caution">
    <text evidence="2">The sequence shown here is derived from an EMBL/GenBank/DDBJ whole genome shotgun (WGS) entry which is preliminary data.</text>
</comment>
<proteinExistence type="predicted"/>
<sequence>MDDRYDQIREELRQAESATAAGSLPHLRVAVDLASQLIDEHMAEAVIEGELSIRAAGAQVGLTENSVGPRLARTPQLNPYARGDGRVTASEINRARYDREAGIPRRHQRSSPNHCDSNRAAITLNPRRRNDKP</sequence>
<reference evidence="2 3" key="1">
    <citation type="submission" date="2013-12" db="EMBL/GenBank/DDBJ databases">
        <authorList>
            <person name="Zelazny A."/>
            <person name="Olivier K."/>
            <person name="Holland S."/>
            <person name="Lenaerts A."/>
            <person name="Ordway D."/>
            <person name="DeGroote M.A."/>
            <person name="Parker T."/>
            <person name="Sizemore C."/>
            <person name="Tallon L.J."/>
            <person name="Sadzewicz L.K."/>
            <person name="Sengamalay N."/>
            <person name="Fraser C.M."/>
            <person name="Hine E."/>
            <person name="Shefchek K.A."/>
            <person name="Das S.P."/>
            <person name="Tettelin H."/>
        </authorList>
    </citation>
    <scope>NUCLEOTIDE SEQUENCE [LARGE SCALE GENOMIC DNA]</scope>
    <source>
        <strain evidence="2 3">1513</strain>
    </source>
</reference>
<evidence type="ECO:0000256" key="1">
    <source>
        <dbReference type="SAM" id="MobiDB-lite"/>
    </source>
</evidence>
<name>X8DW50_9MYCO</name>
<feature type="region of interest" description="Disordered" evidence="1">
    <location>
        <begin position="67"/>
        <end position="133"/>
    </location>
</feature>